<dbReference type="EMBL" id="GGEC01064184">
    <property type="protein sequence ID" value="MBX44668.1"/>
    <property type="molecule type" value="Transcribed_RNA"/>
</dbReference>
<evidence type="ECO:0000313" key="1">
    <source>
        <dbReference type="EMBL" id="MBX44668.1"/>
    </source>
</evidence>
<protein>
    <submittedName>
        <fullName evidence="1">Uncharacterized protein</fullName>
    </submittedName>
</protein>
<sequence length="35" mass="3970">MLGKHRRLSLYLNVHITLASLSSEVLGVMHLIHTE</sequence>
<name>A0A2P2NQ85_RHIMU</name>
<dbReference type="AlphaFoldDB" id="A0A2P2NQ85"/>
<accession>A0A2P2NQ85</accession>
<organism evidence="1">
    <name type="scientific">Rhizophora mucronata</name>
    <name type="common">Asiatic mangrove</name>
    <dbReference type="NCBI Taxonomy" id="61149"/>
    <lineage>
        <taxon>Eukaryota</taxon>
        <taxon>Viridiplantae</taxon>
        <taxon>Streptophyta</taxon>
        <taxon>Embryophyta</taxon>
        <taxon>Tracheophyta</taxon>
        <taxon>Spermatophyta</taxon>
        <taxon>Magnoliopsida</taxon>
        <taxon>eudicotyledons</taxon>
        <taxon>Gunneridae</taxon>
        <taxon>Pentapetalae</taxon>
        <taxon>rosids</taxon>
        <taxon>fabids</taxon>
        <taxon>Malpighiales</taxon>
        <taxon>Rhizophoraceae</taxon>
        <taxon>Rhizophora</taxon>
    </lineage>
</organism>
<reference evidence="1" key="1">
    <citation type="submission" date="2018-02" db="EMBL/GenBank/DDBJ databases">
        <title>Rhizophora mucronata_Transcriptome.</title>
        <authorList>
            <person name="Meera S.P."/>
            <person name="Sreeshan A."/>
            <person name="Augustine A."/>
        </authorList>
    </citation>
    <scope>NUCLEOTIDE SEQUENCE</scope>
    <source>
        <tissue evidence="1">Leaf</tissue>
    </source>
</reference>
<proteinExistence type="predicted"/>